<reference evidence="1 2" key="1">
    <citation type="journal article" date="2019" name="Nat. Ecol. Evol.">
        <title>Megaphylogeny resolves global patterns of mushroom evolution.</title>
        <authorList>
            <person name="Varga T."/>
            <person name="Krizsan K."/>
            <person name="Foldi C."/>
            <person name="Dima B."/>
            <person name="Sanchez-Garcia M."/>
            <person name="Sanchez-Ramirez S."/>
            <person name="Szollosi G.J."/>
            <person name="Szarkandi J.G."/>
            <person name="Papp V."/>
            <person name="Albert L."/>
            <person name="Andreopoulos W."/>
            <person name="Angelini C."/>
            <person name="Antonin V."/>
            <person name="Barry K.W."/>
            <person name="Bougher N.L."/>
            <person name="Buchanan P."/>
            <person name="Buyck B."/>
            <person name="Bense V."/>
            <person name="Catcheside P."/>
            <person name="Chovatia M."/>
            <person name="Cooper J."/>
            <person name="Damon W."/>
            <person name="Desjardin D."/>
            <person name="Finy P."/>
            <person name="Geml J."/>
            <person name="Haridas S."/>
            <person name="Hughes K."/>
            <person name="Justo A."/>
            <person name="Karasinski D."/>
            <person name="Kautmanova I."/>
            <person name="Kiss B."/>
            <person name="Kocsube S."/>
            <person name="Kotiranta H."/>
            <person name="LaButti K.M."/>
            <person name="Lechner B.E."/>
            <person name="Liimatainen K."/>
            <person name="Lipzen A."/>
            <person name="Lukacs Z."/>
            <person name="Mihaltcheva S."/>
            <person name="Morgado L.N."/>
            <person name="Niskanen T."/>
            <person name="Noordeloos M.E."/>
            <person name="Ohm R.A."/>
            <person name="Ortiz-Santana B."/>
            <person name="Ovrebo C."/>
            <person name="Racz N."/>
            <person name="Riley R."/>
            <person name="Savchenko A."/>
            <person name="Shiryaev A."/>
            <person name="Soop K."/>
            <person name="Spirin V."/>
            <person name="Szebenyi C."/>
            <person name="Tomsovsky M."/>
            <person name="Tulloss R.E."/>
            <person name="Uehling J."/>
            <person name="Grigoriev I.V."/>
            <person name="Vagvolgyi C."/>
            <person name="Papp T."/>
            <person name="Martin F.M."/>
            <person name="Miettinen O."/>
            <person name="Hibbett D.S."/>
            <person name="Nagy L.G."/>
        </authorList>
    </citation>
    <scope>NUCLEOTIDE SEQUENCE [LARGE SCALE GENOMIC DNA]</scope>
    <source>
        <strain evidence="1 2">HHB13444</strain>
    </source>
</reference>
<organism evidence="1 2">
    <name type="scientific">Polyporus arcularius HHB13444</name>
    <dbReference type="NCBI Taxonomy" id="1314778"/>
    <lineage>
        <taxon>Eukaryota</taxon>
        <taxon>Fungi</taxon>
        <taxon>Dikarya</taxon>
        <taxon>Basidiomycota</taxon>
        <taxon>Agaricomycotina</taxon>
        <taxon>Agaricomycetes</taxon>
        <taxon>Polyporales</taxon>
        <taxon>Polyporaceae</taxon>
        <taxon>Polyporus</taxon>
    </lineage>
</organism>
<dbReference type="EMBL" id="ML211454">
    <property type="protein sequence ID" value="TFK82739.1"/>
    <property type="molecule type" value="Genomic_DNA"/>
</dbReference>
<dbReference type="InParanoid" id="A0A5C3P163"/>
<sequence>MYLMHPRWFRRSLIRQQKSVAPRGDFSSSDSLRACKPDLPRYVSSKSHPRYCHCRRLEFRSSTVRQTSRFAVGLCLLPFIGPGRI</sequence>
<dbReference type="AlphaFoldDB" id="A0A5C3P163"/>
<dbReference type="Proteomes" id="UP000308197">
    <property type="component" value="Unassembled WGS sequence"/>
</dbReference>
<evidence type="ECO:0000313" key="1">
    <source>
        <dbReference type="EMBL" id="TFK82739.1"/>
    </source>
</evidence>
<name>A0A5C3P163_9APHY</name>
<evidence type="ECO:0000313" key="2">
    <source>
        <dbReference type="Proteomes" id="UP000308197"/>
    </source>
</evidence>
<gene>
    <name evidence="1" type="ORF">K466DRAFT_288641</name>
</gene>
<proteinExistence type="predicted"/>
<accession>A0A5C3P163</accession>
<protein>
    <submittedName>
        <fullName evidence="1">Uncharacterized protein</fullName>
    </submittedName>
</protein>
<keyword evidence="2" id="KW-1185">Reference proteome</keyword>